<evidence type="ECO:0000259" key="2">
    <source>
        <dbReference type="Pfam" id="PF04909"/>
    </source>
</evidence>
<keyword evidence="1" id="KW-0456">Lyase</keyword>
<sequence length="280" mass="32365">MYKKYFDAHFHWFDHSAFSDRLSSNIGDLDTKEYFLETYGRYGMTGGIMMGNGEIEKQGDSLPDGFYYCVGLDQIACTDDIREALPAIEKHLQREKCVGVKLYPGYVPLYPHDECYVEVLELLLKYNKTLAVHTGMLAALSGKLKYAHPIHLDDIAVDYPELRIVMCHFGNPFLAEAAAVMEHNRNVYADLSGLLEGLFVTEHFVKTEELYISNLKTWIRYIGEPERFLFGTDWPAVKCDEYVKFIASLFDEKEIEQVLRYNAYQAYNIKYDTRTCVNDQ</sequence>
<dbReference type="RefSeq" id="WP_021739165.1">
    <property type="nucleotide sequence ID" value="NZ_KI271128.1"/>
</dbReference>
<keyword evidence="4" id="KW-1185">Reference proteome</keyword>
<dbReference type="PANTHER" id="PTHR21240">
    <property type="entry name" value="2-AMINO-3-CARBOXYLMUCONATE-6-SEMIALDEHYDE DECARBOXYLASE"/>
    <property type="match status" value="1"/>
</dbReference>
<organism evidence="3 4">
    <name type="scientific">Eubacterium ramulus ATCC 29099</name>
    <dbReference type="NCBI Taxonomy" id="1256908"/>
    <lineage>
        <taxon>Bacteria</taxon>
        <taxon>Bacillati</taxon>
        <taxon>Bacillota</taxon>
        <taxon>Clostridia</taxon>
        <taxon>Eubacteriales</taxon>
        <taxon>Eubacteriaceae</taxon>
        <taxon>Eubacterium</taxon>
    </lineage>
</organism>
<dbReference type="PATRIC" id="fig|1256908.3.peg.800"/>
<evidence type="ECO:0000313" key="3">
    <source>
        <dbReference type="EMBL" id="ERK50021.1"/>
    </source>
</evidence>
<proteinExistence type="predicted"/>
<dbReference type="CDD" id="cd01292">
    <property type="entry name" value="metallo-dependent_hydrolases"/>
    <property type="match status" value="1"/>
</dbReference>
<dbReference type="InterPro" id="IPR032466">
    <property type="entry name" value="Metal_Hydrolase"/>
</dbReference>
<keyword evidence="3" id="KW-0378">Hydrolase</keyword>
<evidence type="ECO:0000256" key="1">
    <source>
        <dbReference type="ARBA" id="ARBA00023239"/>
    </source>
</evidence>
<dbReference type="InterPro" id="IPR032465">
    <property type="entry name" value="ACMSD"/>
</dbReference>
<feature type="domain" description="Amidohydrolase-related" evidence="2">
    <location>
        <begin position="78"/>
        <end position="268"/>
    </location>
</feature>
<dbReference type="HOGENOM" id="CLU_044590_5_0_9"/>
<dbReference type="Gene3D" id="3.20.20.140">
    <property type="entry name" value="Metal-dependent hydrolases"/>
    <property type="match status" value="1"/>
</dbReference>
<dbReference type="EMBL" id="AWVJ01000060">
    <property type="protein sequence ID" value="ERK50021.1"/>
    <property type="molecule type" value="Genomic_DNA"/>
</dbReference>
<name>U2Q115_EUBRA</name>
<comment type="caution">
    <text evidence="3">The sequence shown here is derived from an EMBL/GenBank/DDBJ whole genome shotgun (WGS) entry which is preliminary data.</text>
</comment>
<protein>
    <submittedName>
        <fullName evidence="3">Amidohydrolase family protein</fullName>
    </submittedName>
</protein>
<dbReference type="GO" id="GO:0016787">
    <property type="term" value="F:hydrolase activity"/>
    <property type="evidence" value="ECO:0007669"/>
    <property type="project" value="UniProtKB-KW"/>
</dbReference>
<dbReference type="GO" id="GO:0016831">
    <property type="term" value="F:carboxy-lyase activity"/>
    <property type="evidence" value="ECO:0007669"/>
    <property type="project" value="InterPro"/>
</dbReference>
<dbReference type="InterPro" id="IPR006680">
    <property type="entry name" value="Amidohydro-rel"/>
</dbReference>
<dbReference type="Proteomes" id="UP000016608">
    <property type="component" value="Unassembled WGS sequence"/>
</dbReference>
<dbReference type="Pfam" id="PF04909">
    <property type="entry name" value="Amidohydro_2"/>
    <property type="match status" value="1"/>
</dbReference>
<dbReference type="PANTHER" id="PTHR21240:SF19">
    <property type="entry name" value="CATALYTIC_ HYDROLASE"/>
    <property type="match status" value="1"/>
</dbReference>
<gene>
    <name evidence="3" type="ORF">HMPREF0373_00867</name>
</gene>
<reference evidence="3 4" key="1">
    <citation type="submission" date="2013-06" db="EMBL/GenBank/DDBJ databases">
        <authorList>
            <person name="Weinstock G."/>
            <person name="Sodergren E."/>
            <person name="Lobos E.A."/>
            <person name="Fulton L."/>
            <person name="Fulton R."/>
            <person name="Courtney L."/>
            <person name="Fronick C."/>
            <person name="O'Laughlin M."/>
            <person name="Godfrey J."/>
            <person name="Wilson R.M."/>
            <person name="Miner T."/>
            <person name="Farmer C."/>
            <person name="Delehaunty K."/>
            <person name="Cordes M."/>
            <person name="Minx P."/>
            <person name="Tomlinson C."/>
            <person name="Chen J."/>
            <person name="Wollam A."/>
            <person name="Pepin K.H."/>
            <person name="Bhonagiri V."/>
            <person name="Zhang X."/>
            <person name="Warren W."/>
            <person name="Mitreva M."/>
            <person name="Mardis E.R."/>
            <person name="Wilson R.K."/>
        </authorList>
    </citation>
    <scope>NUCLEOTIDE SEQUENCE [LARGE SCALE GENOMIC DNA]</scope>
    <source>
        <strain evidence="3 4">ATCC 29099</strain>
    </source>
</reference>
<evidence type="ECO:0000313" key="4">
    <source>
        <dbReference type="Proteomes" id="UP000016608"/>
    </source>
</evidence>
<dbReference type="eggNOG" id="COG2159">
    <property type="taxonomic scope" value="Bacteria"/>
</dbReference>
<accession>U2Q115</accession>
<dbReference type="AlphaFoldDB" id="U2Q115"/>
<dbReference type="SUPFAM" id="SSF51556">
    <property type="entry name" value="Metallo-dependent hydrolases"/>
    <property type="match status" value="1"/>
</dbReference>
<dbReference type="GeneID" id="42786591"/>